<accession>A0A5C3QV23</accession>
<sequence length="154" mass="16955">YPWPVNLLHYYVLLPNPSYLRHLPISKENLPYDFPPQNLRTITSPVRLFAQTACVLGRWRTVLWIDSHTEDYYGPSGSGQRLAGCVERLRGDGDEGGAGPAEEGEESGDTSSVFAKREVDAWVSLGVCEEHGQVAVGMKDGGVEVFGYVDLDPS</sequence>
<feature type="region of interest" description="Disordered" evidence="1">
    <location>
        <begin position="89"/>
        <end position="112"/>
    </location>
</feature>
<protein>
    <submittedName>
        <fullName evidence="2">Uncharacterized protein</fullName>
    </submittedName>
</protein>
<dbReference type="AlphaFoldDB" id="A0A5C3QV23"/>
<organism evidence="2 3">
    <name type="scientific">Pterulicium gracile</name>
    <dbReference type="NCBI Taxonomy" id="1884261"/>
    <lineage>
        <taxon>Eukaryota</taxon>
        <taxon>Fungi</taxon>
        <taxon>Dikarya</taxon>
        <taxon>Basidiomycota</taxon>
        <taxon>Agaricomycotina</taxon>
        <taxon>Agaricomycetes</taxon>
        <taxon>Agaricomycetidae</taxon>
        <taxon>Agaricales</taxon>
        <taxon>Pleurotineae</taxon>
        <taxon>Pterulaceae</taxon>
        <taxon>Pterulicium</taxon>
    </lineage>
</organism>
<evidence type="ECO:0000313" key="2">
    <source>
        <dbReference type="EMBL" id="TFL02174.1"/>
    </source>
</evidence>
<proteinExistence type="predicted"/>
<evidence type="ECO:0000313" key="3">
    <source>
        <dbReference type="Proteomes" id="UP000305067"/>
    </source>
</evidence>
<dbReference type="OrthoDB" id="3193353at2759"/>
<gene>
    <name evidence="2" type="ORF">BDV98DRAFT_506405</name>
</gene>
<dbReference type="STRING" id="1884261.A0A5C3QV23"/>
<name>A0A5C3QV23_9AGAR</name>
<evidence type="ECO:0000256" key="1">
    <source>
        <dbReference type="SAM" id="MobiDB-lite"/>
    </source>
</evidence>
<reference evidence="2 3" key="1">
    <citation type="journal article" date="2019" name="Nat. Ecol. Evol.">
        <title>Megaphylogeny resolves global patterns of mushroom evolution.</title>
        <authorList>
            <person name="Varga T."/>
            <person name="Krizsan K."/>
            <person name="Foldi C."/>
            <person name="Dima B."/>
            <person name="Sanchez-Garcia M."/>
            <person name="Sanchez-Ramirez S."/>
            <person name="Szollosi G.J."/>
            <person name="Szarkandi J.G."/>
            <person name="Papp V."/>
            <person name="Albert L."/>
            <person name="Andreopoulos W."/>
            <person name="Angelini C."/>
            <person name="Antonin V."/>
            <person name="Barry K.W."/>
            <person name="Bougher N.L."/>
            <person name="Buchanan P."/>
            <person name="Buyck B."/>
            <person name="Bense V."/>
            <person name="Catcheside P."/>
            <person name="Chovatia M."/>
            <person name="Cooper J."/>
            <person name="Damon W."/>
            <person name="Desjardin D."/>
            <person name="Finy P."/>
            <person name="Geml J."/>
            <person name="Haridas S."/>
            <person name="Hughes K."/>
            <person name="Justo A."/>
            <person name="Karasinski D."/>
            <person name="Kautmanova I."/>
            <person name="Kiss B."/>
            <person name="Kocsube S."/>
            <person name="Kotiranta H."/>
            <person name="LaButti K.M."/>
            <person name="Lechner B.E."/>
            <person name="Liimatainen K."/>
            <person name="Lipzen A."/>
            <person name="Lukacs Z."/>
            <person name="Mihaltcheva S."/>
            <person name="Morgado L.N."/>
            <person name="Niskanen T."/>
            <person name="Noordeloos M.E."/>
            <person name="Ohm R.A."/>
            <person name="Ortiz-Santana B."/>
            <person name="Ovrebo C."/>
            <person name="Racz N."/>
            <person name="Riley R."/>
            <person name="Savchenko A."/>
            <person name="Shiryaev A."/>
            <person name="Soop K."/>
            <person name="Spirin V."/>
            <person name="Szebenyi C."/>
            <person name="Tomsovsky M."/>
            <person name="Tulloss R.E."/>
            <person name="Uehling J."/>
            <person name="Grigoriev I.V."/>
            <person name="Vagvolgyi C."/>
            <person name="Papp T."/>
            <person name="Martin F.M."/>
            <person name="Miettinen O."/>
            <person name="Hibbett D.S."/>
            <person name="Nagy L.G."/>
        </authorList>
    </citation>
    <scope>NUCLEOTIDE SEQUENCE [LARGE SCALE GENOMIC DNA]</scope>
    <source>
        <strain evidence="2 3">CBS 309.79</strain>
    </source>
</reference>
<dbReference type="Proteomes" id="UP000305067">
    <property type="component" value="Unassembled WGS sequence"/>
</dbReference>
<keyword evidence="3" id="KW-1185">Reference proteome</keyword>
<dbReference type="EMBL" id="ML178823">
    <property type="protein sequence ID" value="TFL02174.1"/>
    <property type="molecule type" value="Genomic_DNA"/>
</dbReference>
<feature type="non-terminal residue" evidence="2">
    <location>
        <position position="1"/>
    </location>
</feature>